<evidence type="ECO:0000313" key="3">
    <source>
        <dbReference type="Proteomes" id="UP001321477"/>
    </source>
</evidence>
<evidence type="ECO:0000259" key="1">
    <source>
        <dbReference type="Pfam" id="PF09348"/>
    </source>
</evidence>
<dbReference type="RefSeq" id="WP_234661636.1">
    <property type="nucleotide sequence ID" value="NZ_AP027734.1"/>
</dbReference>
<dbReference type="EMBL" id="AP027734">
    <property type="protein sequence ID" value="BDZ53264.1"/>
    <property type="molecule type" value="Genomic_DNA"/>
</dbReference>
<gene>
    <name evidence="2" type="ORF">GCM10025870_03370</name>
</gene>
<dbReference type="PANTHER" id="PTHR34202">
    <property type="entry name" value="UPF0548 PROTEIN"/>
    <property type="match status" value="1"/>
</dbReference>
<dbReference type="Pfam" id="PF09348">
    <property type="entry name" value="DUF1990"/>
    <property type="match status" value="2"/>
</dbReference>
<feature type="domain" description="DUF1990" evidence="1">
    <location>
        <begin position="104"/>
        <end position="204"/>
    </location>
</feature>
<dbReference type="PANTHER" id="PTHR34202:SF1">
    <property type="entry name" value="UPF0548 PROTEIN"/>
    <property type="match status" value="1"/>
</dbReference>
<feature type="domain" description="DUF1990" evidence="1">
    <location>
        <begin position="14"/>
        <end position="75"/>
    </location>
</feature>
<proteinExistence type="predicted"/>
<dbReference type="Proteomes" id="UP001321477">
    <property type="component" value="Chromosome"/>
</dbReference>
<evidence type="ECO:0000313" key="2">
    <source>
        <dbReference type="EMBL" id="BDZ53264.1"/>
    </source>
</evidence>
<accession>A0ABM8GXP2</accession>
<dbReference type="InterPro" id="IPR018960">
    <property type="entry name" value="DUF1990"/>
</dbReference>
<keyword evidence="3" id="KW-1185">Reference proteome</keyword>
<organism evidence="2 3">
    <name type="scientific">Agromyces marinus</name>
    <dbReference type="NCBI Taxonomy" id="1389020"/>
    <lineage>
        <taxon>Bacteria</taxon>
        <taxon>Bacillati</taxon>
        <taxon>Actinomycetota</taxon>
        <taxon>Actinomycetes</taxon>
        <taxon>Micrococcales</taxon>
        <taxon>Microbacteriaceae</taxon>
        <taxon>Agromyces</taxon>
    </lineage>
</organism>
<dbReference type="InterPro" id="IPR014457">
    <property type="entry name" value="UCP010260"/>
</dbReference>
<reference evidence="3" key="1">
    <citation type="journal article" date="2019" name="Int. J. Syst. Evol. Microbiol.">
        <title>The Global Catalogue of Microorganisms (GCM) 10K type strain sequencing project: providing services to taxonomists for standard genome sequencing and annotation.</title>
        <authorList>
            <consortium name="The Broad Institute Genomics Platform"/>
            <consortium name="The Broad Institute Genome Sequencing Center for Infectious Disease"/>
            <person name="Wu L."/>
            <person name="Ma J."/>
        </authorList>
    </citation>
    <scope>NUCLEOTIDE SEQUENCE [LARGE SCALE GENOMIC DNA]</scope>
    <source>
        <strain evidence="3">NBRC 109019</strain>
    </source>
</reference>
<protein>
    <recommendedName>
        <fullName evidence="1">DUF1990 domain-containing protein</fullName>
    </recommendedName>
</protein>
<sequence length="212" mass="23270">MARRSTFTDQSVTYGAIGATIDPDLLRYPPPGFSAAEDSVRLGSGRDRFEQSAESLMTWGIQQGAGFTVTDAAPGTGAQYTGISYDATGTPLPEQPATRTEQKFAADGTPYLSAGMTATLRRRRRSTPVLVVYLIDEPNRVGFAIGTAGPSREHGEESFVLEHRDDDSVWLTIRSAFEPHGRMGRLLAPVLRRRRRELTTRELRALHPAFTS</sequence>
<dbReference type="PIRSF" id="PIRSF010260">
    <property type="entry name" value="UCP010260"/>
    <property type="match status" value="1"/>
</dbReference>
<name>A0ABM8GXP2_9MICO</name>